<name>A0A4R2KYC6_9RHOB</name>
<protein>
    <submittedName>
        <fullName evidence="1">Uncharacterized protein</fullName>
    </submittedName>
</protein>
<evidence type="ECO:0000313" key="1">
    <source>
        <dbReference type="EMBL" id="TCO71685.1"/>
    </source>
</evidence>
<dbReference type="EMBL" id="SLWW01000006">
    <property type="protein sequence ID" value="TCO71685.1"/>
    <property type="molecule type" value="Genomic_DNA"/>
</dbReference>
<proteinExistence type="predicted"/>
<sequence>MIELVFVACFGITQQAPGVCEQRRLLYTEVTPLECVMGAEPELARWVETHPNWTIARWTCRYLDTTRRDA</sequence>
<dbReference type="AlphaFoldDB" id="A0A4R2KYC6"/>
<keyword evidence="2" id="KW-1185">Reference proteome</keyword>
<organism evidence="1 2">
    <name type="scientific">Rhodovulum euryhalinum</name>
    <dbReference type="NCBI Taxonomy" id="35805"/>
    <lineage>
        <taxon>Bacteria</taxon>
        <taxon>Pseudomonadati</taxon>
        <taxon>Pseudomonadota</taxon>
        <taxon>Alphaproteobacteria</taxon>
        <taxon>Rhodobacterales</taxon>
        <taxon>Paracoccaceae</taxon>
        <taxon>Rhodovulum</taxon>
    </lineage>
</organism>
<comment type="caution">
    <text evidence="1">The sequence shown here is derived from an EMBL/GenBank/DDBJ whole genome shotgun (WGS) entry which is preliminary data.</text>
</comment>
<dbReference type="OrthoDB" id="7363897at2"/>
<dbReference type="Proteomes" id="UP000295142">
    <property type="component" value="Unassembled WGS sequence"/>
</dbReference>
<dbReference type="RefSeq" id="WP_132544040.1">
    <property type="nucleotide sequence ID" value="NZ_SLWW01000006.1"/>
</dbReference>
<evidence type="ECO:0000313" key="2">
    <source>
        <dbReference type="Proteomes" id="UP000295142"/>
    </source>
</evidence>
<accession>A0A4R2KYC6</accession>
<reference evidence="1 2" key="1">
    <citation type="submission" date="2019-03" db="EMBL/GenBank/DDBJ databases">
        <title>Genomic Encyclopedia of Type Strains, Phase IV (KMG-IV): sequencing the most valuable type-strain genomes for metagenomic binning, comparative biology and taxonomic classification.</title>
        <authorList>
            <person name="Goeker M."/>
        </authorList>
    </citation>
    <scope>NUCLEOTIDE SEQUENCE [LARGE SCALE GENOMIC DNA]</scope>
    <source>
        <strain evidence="1 2">DSM 4868</strain>
    </source>
</reference>
<gene>
    <name evidence="1" type="ORF">EV655_106178</name>
</gene>